<dbReference type="Gene3D" id="2.115.10.20">
    <property type="entry name" value="Glycosyl hydrolase domain, family 43"/>
    <property type="match status" value="1"/>
</dbReference>
<evidence type="ECO:0000256" key="2">
    <source>
        <dbReference type="ARBA" id="ARBA00022801"/>
    </source>
</evidence>
<dbReference type="InterPro" id="IPR023296">
    <property type="entry name" value="Glyco_hydro_beta-prop_sf"/>
</dbReference>
<comment type="caution">
    <text evidence="5">The sequence shown here is derived from an EMBL/GenBank/DDBJ whole genome shotgun (WGS) entry which is preliminary data.</text>
</comment>
<dbReference type="InterPro" id="IPR001362">
    <property type="entry name" value="Glyco_hydro_32"/>
</dbReference>
<dbReference type="EMBL" id="JAGRQH010000005">
    <property type="protein sequence ID" value="MBR0560024.1"/>
    <property type="molecule type" value="Genomic_DNA"/>
</dbReference>
<evidence type="ECO:0000256" key="1">
    <source>
        <dbReference type="ARBA" id="ARBA00009902"/>
    </source>
</evidence>
<evidence type="ECO:0000313" key="6">
    <source>
        <dbReference type="Proteomes" id="UP000677812"/>
    </source>
</evidence>
<dbReference type="SMART" id="SM00640">
    <property type="entry name" value="Glyco_32"/>
    <property type="match status" value="1"/>
</dbReference>
<reference evidence="5 6" key="1">
    <citation type="submission" date="2021-04" db="EMBL/GenBank/DDBJ databases">
        <title>The complete genome sequence of Neokomagataea sp. TBRC 2177.</title>
        <authorList>
            <person name="Charoenyingcharoen P."/>
            <person name="Yukphan P."/>
        </authorList>
    </citation>
    <scope>NUCLEOTIDE SEQUENCE [LARGE SCALE GENOMIC DNA]</scope>
    <source>
        <strain evidence="5 6">TBRC 2177</strain>
    </source>
</reference>
<evidence type="ECO:0000259" key="4">
    <source>
        <dbReference type="Pfam" id="PF00251"/>
    </source>
</evidence>
<evidence type="ECO:0000256" key="3">
    <source>
        <dbReference type="ARBA" id="ARBA00023295"/>
    </source>
</evidence>
<gene>
    <name evidence="5" type="ORF">KB213_08160</name>
</gene>
<dbReference type="InterPro" id="IPR013148">
    <property type="entry name" value="Glyco_hydro_32_N"/>
</dbReference>
<comment type="similarity">
    <text evidence="1">Belongs to the glycosyl hydrolase 32 family.</text>
</comment>
<sequence>MTAIWQPDTALSDILQTGYGIAFSRYRPLGHLTAEPYRNKIYNLPYSDSQPTPATVFSTQINADQYRPWINDPCRMIWDETCGLWRSWTLTSDNPEQPHQTWMELVSPDLNTWVVNRTPFYLDDQKYPALWGGSVVIDDNNTAGFGAGAVLYYIAMPGSNTGDTLQCITLWVAPQLGMAPVFYKVIISNPASYPVKMPGADFRDPRVFWDTVQARWVMSVCLSWGIGFYTSADGLNWTFQSAVNLTEWSQVETPDLLPMTDAKGQQKWALFFCLKTWNGQPYAGVGYLVGQWTGTNFIPDTPTPKLLNNGHDYYAQAITQKDGITYCWGWMGNWLYSQQLPTQGFAGNLSLVTQLTLGNDADGSARVKVALLEGQQNHYANYSESWNTVLSSTSASQTWSPPSRTQVFLGVRIWC</sequence>
<proteinExistence type="inferred from homology"/>
<dbReference type="SUPFAM" id="SSF75005">
    <property type="entry name" value="Arabinanase/levansucrase/invertase"/>
    <property type="match status" value="1"/>
</dbReference>
<dbReference type="Pfam" id="PF00251">
    <property type="entry name" value="Glyco_hydro_32N"/>
    <property type="match status" value="1"/>
</dbReference>
<dbReference type="RefSeq" id="WP_211682061.1">
    <property type="nucleotide sequence ID" value="NZ_JAGRQH010000005.1"/>
</dbReference>
<keyword evidence="3" id="KW-0326">Glycosidase</keyword>
<keyword evidence="2" id="KW-0378">Hydrolase</keyword>
<dbReference type="PANTHER" id="PTHR42800">
    <property type="entry name" value="EXOINULINASE INUD (AFU_ORTHOLOGUE AFUA_5G00480)"/>
    <property type="match status" value="1"/>
</dbReference>
<evidence type="ECO:0000313" key="5">
    <source>
        <dbReference type="EMBL" id="MBR0560024.1"/>
    </source>
</evidence>
<feature type="domain" description="Glycosyl hydrolase family 32 N-terminal" evidence="4">
    <location>
        <begin position="69"/>
        <end position="359"/>
    </location>
</feature>
<dbReference type="PANTHER" id="PTHR42800:SF1">
    <property type="entry name" value="EXOINULINASE INUD (AFU_ORTHOLOGUE AFUA_5G00480)"/>
    <property type="match status" value="1"/>
</dbReference>
<accession>A0ABS5E7Y8</accession>
<dbReference type="Proteomes" id="UP000677812">
    <property type="component" value="Unassembled WGS sequence"/>
</dbReference>
<organism evidence="5 6">
    <name type="scientific">Neokomagataea anthophila</name>
    <dbReference type="NCBI Taxonomy" id="2826925"/>
    <lineage>
        <taxon>Bacteria</taxon>
        <taxon>Pseudomonadati</taxon>
        <taxon>Pseudomonadota</taxon>
        <taxon>Alphaproteobacteria</taxon>
        <taxon>Acetobacterales</taxon>
        <taxon>Acetobacteraceae</taxon>
        <taxon>Neokomagataea</taxon>
    </lineage>
</organism>
<keyword evidence="6" id="KW-1185">Reference proteome</keyword>
<name>A0ABS5E7Y8_9PROT</name>
<protein>
    <recommendedName>
        <fullName evidence="4">Glycosyl hydrolase family 32 N-terminal domain-containing protein</fullName>
    </recommendedName>
</protein>